<accession>A0AAV4QNY4</accession>
<protein>
    <submittedName>
        <fullName evidence="2">Uncharacterized protein</fullName>
    </submittedName>
</protein>
<reference evidence="2 3" key="1">
    <citation type="submission" date="2021-06" db="EMBL/GenBank/DDBJ databases">
        <title>Caerostris extrusa draft genome.</title>
        <authorList>
            <person name="Kono N."/>
            <person name="Arakawa K."/>
        </authorList>
    </citation>
    <scope>NUCLEOTIDE SEQUENCE [LARGE SCALE GENOMIC DNA]</scope>
</reference>
<evidence type="ECO:0000256" key="1">
    <source>
        <dbReference type="SAM" id="MobiDB-lite"/>
    </source>
</evidence>
<sequence>MAKYKERENTPEHQTYSERNASQVVEENAEDCEPAEPINDLQNNTQHTSLTEFSTDSLFDTTFFSKFLNYKFILVNM</sequence>
<comment type="caution">
    <text evidence="2">The sequence shown here is derived from an EMBL/GenBank/DDBJ whole genome shotgun (WGS) entry which is preliminary data.</text>
</comment>
<gene>
    <name evidence="2" type="ORF">CEXT_345541</name>
</gene>
<dbReference type="AlphaFoldDB" id="A0AAV4QNY4"/>
<dbReference type="EMBL" id="BPLR01006608">
    <property type="protein sequence ID" value="GIY11115.1"/>
    <property type="molecule type" value="Genomic_DNA"/>
</dbReference>
<evidence type="ECO:0000313" key="2">
    <source>
        <dbReference type="EMBL" id="GIY11115.1"/>
    </source>
</evidence>
<name>A0AAV4QNY4_CAEEX</name>
<proteinExistence type="predicted"/>
<organism evidence="2 3">
    <name type="scientific">Caerostris extrusa</name>
    <name type="common">Bark spider</name>
    <name type="synonym">Caerostris bankana</name>
    <dbReference type="NCBI Taxonomy" id="172846"/>
    <lineage>
        <taxon>Eukaryota</taxon>
        <taxon>Metazoa</taxon>
        <taxon>Ecdysozoa</taxon>
        <taxon>Arthropoda</taxon>
        <taxon>Chelicerata</taxon>
        <taxon>Arachnida</taxon>
        <taxon>Araneae</taxon>
        <taxon>Araneomorphae</taxon>
        <taxon>Entelegynae</taxon>
        <taxon>Araneoidea</taxon>
        <taxon>Araneidae</taxon>
        <taxon>Caerostris</taxon>
    </lineage>
</organism>
<feature type="compositionally biased region" description="Basic and acidic residues" evidence="1">
    <location>
        <begin position="1"/>
        <end position="11"/>
    </location>
</feature>
<evidence type="ECO:0000313" key="3">
    <source>
        <dbReference type="Proteomes" id="UP001054945"/>
    </source>
</evidence>
<feature type="compositionally biased region" description="Polar residues" evidence="1">
    <location>
        <begin position="12"/>
        <end position="25"/>
    </location>
</feature>
<keyword evidence="3" id="KW-1185">Reference proteome</keyword>
<dbReference type="Proteomes" id="UP001054945">
    <property type="component" value="Unassembled WGS sequence"/>
</dbReference>
<feature type="region of interest" description="Disordered" evidence="1">
    <location>
        <begin position="1"/>
        <end position="46"/>
    </location>
</feature>